<dbReference type="SUPFAM" id="SSF46894">
    <property type="entry name" value="C-terminal effector domain of the bipartite response regulators"/>
    <property type="match status" value="1"/>
</dbReference>
<dbReference type="InterPro" id="IPR015943">
    <property type="entry name" value="WD40/YVTN_repeat-like_dom_sf"/>
</dbReference>
<dbReference type="Gene3D" id="2.130.10.10">
    <property type="entry name" value="YVTN repeat-like/Quinoprotein amine dehydrogenase"/>
    <property type="match status" value="2"/>
</dbReference>
<dbReference type="Proteomes" id="UP001201449">
    <property type="component" value="Unassembled WGS sequence"/>
</dbReference>
<dbReference type="RefSeq" id="WP_234860994.1">
    <property type="nucleotide sequence ID" value="NZ_JAKEVZ010000005.1"/>
</dbReference>
<evidence type="ECO:0000256" key="1">
    <source>
        <dbReference type="SAM" id="Coils"/>
    </source>
</evidence>
<evidence type="ECO:0000313" key="4">
    <source>
        <dbReference type="EMBL" id="MCF1750939.1"/>
    </source>
</evidence>
<feature type="signal peptide" evidence="3">
    <location>
        <begin position="1"/>
        <end position="19"/>
    </location>
</feature>
<evidence type="ECO:0000256" key="3">
    <source>
        <dbReference type="SAM" id="SignalP"/>
    </source>
</evidence>
<gene>
    <name evidence="4" type="ORF">L0U89_07625</name>
</gene>
<accession>A0ABS9BS94</accession>
<keyword evidence="3" id="KW-0732">Signal</keyword>
<name>A0ABS9BS94_9BACT</name>
<protein>
    <recommendedName>
        <fullName evidence="6">HTH luxR-type domain-containing protein</fullName>
    </recommendedName>
</protein>
<dbReference type="EMBL" id="JAKEVZ010000005">
    <property type="protein sequence ID" value="MCF1750939.1"/>
    <property type="molecule type" value="Genomic_DNA"/>
</dbReference>
<evidence type="ECO:0000313" key="5">
    <source>
        <dbReference type="Proteomes" id="UP001201449"/>
    </source>
</evidence>
<sequence>MKNWLIFSLFLSVISATHAFSGKYPIRNFTPAEYGAGIQNIDFAQNRDLNLFVANNLGVLSFNGNQWKTYARNTGKKQRSLAFDVGLDRLYVGSQGDFGFFEDDWRYVSLLEKIPEDERDFDEVWDVFILGSNVFFCTFQGIYRYDGQGVSVISHPNGFNRSFLVNNKLFTQSQSGELFEIDGNKLMPLGRNSRVNQVVAGVVRKETGYVVIYNSGEVEFLDTSGSKGIFPDLANALSRKYVNHVAQISDGRLVISTQRAGLYIFDMQSGQLENITVDGGLLSNACLRVFQDNGGSLWVGMQNGIALIDIRSPIRLINQNIGLEGSGYEAFETGEGIYFTTSNGIYFRPIGKAESMFLTGTEGPAYGLQQINEKLYAGHHTGLFMLENGKATRILTSDGLWQVKPLSANPKYAIGGTYSGLHLFEIDEKGVLREVQKIKGFNESSRFFEEDIKGRIWVGQYYKGLYMISLSNTLREADVEKISESSQLPIQQYVFLSRVDDEIYICTTKGIFKLNQNSGTIEEETVFSKVVGKDWIYQFVQDKQRNVYVQSENAMALFKQVGPGNYVDVPSSLFQLRQSFNNDLLSVSTNVTNGVLFNANEGFIYYDPRLEDRVSFNKEPLVGKIINVAEDSTLYFRKPFSERPQEIEPIRITEGTRVLQFVMESFVFGDVNNQNFRYRLSGFDKDFGDWTNSFVKEYTNLKVGEYDFEVQTFGARGEIVTSKPLKVIVMPPFYKSFFAKVIYFLLGLTVLYLAYQAQRQYYKRKQAELERSRKMEIEKKQKELQEVKEEQTKTELQHLNALLAASTMNLVVKNEFMENIKEEIRVATKTDKVEDKQLALERIFKEIDSTLKVHEDWKQFEYHFDRVHGDFLSRLTAEFRDLTPGEQKLCAFLRLNMDTKEIANLMGITLRGVEVSRYRLRKKLGLDSHQNLSKFILEY</sequence>
<comment type="caution">
    <text evidence="4">The sequence shown here is derived from an EMBL/GenBank/DDBJ whole genome shotgun (WGS) entry which is preliminary data.</text>
</comment>
<reference evidence="4 5" key="1">
    <citation type="submission" date="2022-01" db="EMBL/GenBank/DDBJ databases">
        <title>Mariniradius saccharolyticus sp. nov., isolated from sediment of a river.</title>
        <authorList>
            <person name="Liu H."/>
        </authorList>
    </citation>
    <scope>NUCLEOTIDE SEQUENCE [LARGE SCALE GENOMIC DNA]</scope>
    <source>
        <strain evidence="4 5">RY-2</strain>
    </source>
</reference>
<dbReference type="InterPro" id="IPR016032">
    <property type="entry name" value="Sig_transdc_resp-reg_C-effctor"/>
</dbReference>
<dbReference type="Gene3D" id="1.10.10.10">
    <property type="entry name" value="Winged helix-like DNA-binding domain superfamily/Winged helix DNA-binding domain"/>
    <property type="match status" value="1"/>
</dbReference>
<organism evidence="4 5">
    <name type="scientific">Mariniradius sediminis</name>
    <dbReference type="NCBI Taxonomy" id="2909237"/>
    <lineage>
        <taxon>Bacteria</taxon>
        <taxon>Pseudomonadati</taxon>
        <taxon>Bacteroidota</taxon>
        <taxon>Cytophagia</taxon>
        <taxon>Cytophagales</taxon>
        <taxon>Cyclobacteriaceae</taxon>
        <taxon>Mariniradius</taxon>
    </lineage>
</organism>
<keyword evidence="1" id="KW-0175">Coiled coil</keyword>
<dbReference type="InterPro" id="IPR036388">
    <property type="entry name" value="WH-like_DNA-bd_sf"/>
</dbReference>
<feature type="chain" id="PRO_5046153846" description="HTH luxR-type domain-containing protein" evidence="3">
    <location>
        <begin position="20"/>
        <end position="939"/>
    </location>
</feature>
<evidence type="ECO:0008006" key="6">
    <source>
        <dbReference type="Google" id="ProtNLM"/>
    </source>
</evidence>
<dbReference type="SUPFAM" id="SSF82171">
    <property type="entry name" value="DPP6 N-terminal domain-like"/>
    <property type="match status" value="1"/>
</dbReference>
<evidence type="ECO:0000256" key="2">
    <source>
        <dbReference type="SAM" id="Phobius"/>
    </source>
</evidence>
<keyword evidence="2" id="KW-0812">Transmembrane</keyword>
<dbReference type="Gene3D" id="2.60.40.10">
    <property type="entry name" value="Immunoglobulins"/>
    <property type="match status" value="1"/>
</dbReference>
<feature type="transmembrane region" description="Helical" evidence="2">
    <location>
        <begin position="737"/>
        <end position="755"/>
    </location>
</feature>
<proteinExistence type="predicted"/>
<keyword evidence="2" id="KW-0472">Membrane</keyword>
<feature type="coiled-coil region" evidence="1">
    <location>
        <begin position="770"/>
        <end position="797"/>
    </location>
</feature>
<keyword evidence="2" id="KW-1133">Transmembrane helix</keyword>
<dbReference type="SUPFAM" id="SSF69322">
    <property type="entry name" value="Tricorn protease domain 2"/>
    <property type="match status" value="1"/>
</dbReference>
<keyword evidence="5" id="KW-1185">Reference proteome</keyword>
<dbReference type="InterPro" id="IPR013783">
    <property type="entry name" value="Ig-like_fold"/>
</dbReference>